<name>D1CHK5_THET1</name>
<feature type="transmembrane region" description="Helical" evidence="9">
    <location>
        <begin position="233"/>
        <end position="254"/>
    </location>
</feature>
<evidence type="ECO:0000259" key="10">
    <source>
        <dbReference type="PROSITE" id="PS50928"/>
    </source>
</evidence>
<dbReference type="FunFam" id="1.10.3720.10:FF:000004">
    <property type="entry name" value="Sulfate transport system permease protein CysT"/>
    <property type="match status" value="1"/>
</dbReference>
<feature type="transmembrane region" description="Helical" evidence="9">
    <location>
        <begin position="52"/>
        <end position="81"/>
    </location>
</feature>
<dbReference type="Pfam" id="PF00528">
    <property type="entry name" value="BPD_transp_1"/>
    <property type="match status" value="1"/>
</dbReference>
<dbReference type="GO" id="GO:0015419">
    <property type="term" value="F:ABC-type sulfate transporter activity"/>
    <property type="evidence" value="ECO:0007669"/>
    <property type="project" value="UniProtKB-UniRule"/>
</dbReference>
<sequence>MASLRSWRALGTGTIVVYLSLVVLIPLASVAWESASGGWGGFWSAVTNPQALAALRLTLGLSGAVALLNAVTGTLIAWVLVRDDFPGKSLMDAVIDLPFSLPTIVAGLTLLTLYGPKSPLGINVAYTRVGVLLSLLFVTLPFVVRSVQPVLQELDRSMEEAAASLGAGQVTIFRRIVLPNILPAVFSGAGLGFSRSLGEFGAVVLISGNVPFRTQMISVNIYGLIESDNVRSAAALSLLLLVISALVMLAMDWVRRWRWGHER</sequence>
<comment type="caution">
    <text evidence="9">Lacks conserved residue(s) required for the propagation of feature annotation.</text>
</comment>
<evidence type="ECO:0000313" key="11">
    <source>
        <dbReference type="EMBL" id="ACZ43226.1"/>
    </source>
</evidence>
<comment type="function">
    <text evidence="9">Part of the ABC transporter complex (TC 3.A.1.6.1) involved in sulfate/thiosulfate import.</text>
</comment>
<gene>
    <name evidence="11" type="ordered locus">Tter_2327</name>
</gene>
<evidence type="ECO:0000256" key="6">
    <source>
        <dbReference type="ARBA" id="ARBA00023032"/>
    </source>
</evidence>
<keyword evidence="4 9" id="KW-0812">Transmembrane</keyword>
<keyword evidence="12" id="KW-1185">Reference proteome</keyword>
<evidence type="ECO:0000256" key="7">
    <source>
        <dbReference type="ARBA" id="ARBA00023136"/>
    </source>
</evidence>
<evidence type="ECO:0000256" key="8">
    <source>
        <dbReference type="ARBA" id="ARBA00025323"/>
    </source>
</evidence>
<keyword evidence="3 9" id="KW-0813">Transport</keyword>
<dbReference type="NCBIfam" id="TIGR00969">
    <property type="entry name" value="3a0106s02"/>
    <property type="match status" value="1"/>
</dbReference>
<accession>D1CHK5</accession>
<evidence type="ECO:0000256" key="4">
    <source>
        <dbReference type="ARBA" id="ARBA00022692"/>
    </source>
</evidence>
<dbReference type="AlphaFoldDB" id="D1CHK5"/>
<proteinExistence type="inferred from homology"/>
<dbReference type="InterPro" id="IPR011865">
    <property type="entry name" value="CysT_permease"/>
</dbReference>
<evidence type="ECO:0000256" key="2">
    <source>
        <dbReference type="ARBA" id="ARBA00011779"/>
    </source>
</evidence>
<dbReference type="GO" id="GO:0005886">
    <property type="term" value="C:plasma membrane"/>
    <property type="evidence" value="ECO:0007669"/>
    <property type="project" value="InterPro"/>
</dbReference>
<dbReference type="PANTHER" id="PTHR30406">
    <property type="entry name" value="SULFATE TRANSPORT SYSTEM PERMEASE PROTEIN"/>
    <property type="match status" value="1"/>
</dbReference>
<comment type="function">
    <text evidence="8">Part of the ABC transporter complex CysAWTP (TC 3.A.1.6.1) involved in sulfate/thiosulfate import. Probably responsible for the translocation of the substrate across the membrane.</text>
</comment>
<evidence type="ECO:0000256" key="1">
    <source>
        <dbReference type="ARBA" id="ARBA00004141"/>
    </source>
</evidence>
<dbReference type="PROSITE" id="PS50928">
    <property type="entry name" value="ABC_TM1"/>
    <property type="match status" value="1"/>
</dbReference>
<evidence type="ECO:0000256" key="3">
    <source>
        <dbReference type="ARBA" id="ARBA00022448"/>
    </source>
</evidence>
<dbReference type="InterPro" id="IPR005667">
    <property type="entry name" value="Sulph_transpt2"/>
</dbReference>
<evidence type="ECO:0000256" key="9">
    <source>
        <dbReference type="RuleBase" id="RU366001"/>
    </source>
</evidence>
<dbReference type="InterPro" id="IPR035906">
    <property type="entry name" value="MetI-like_sf"/>
</dbReference>
<feature type="domain" description="ABC transmembrane type-1" evidence="10">
    <location>
        <begin position="55"/>
        <end position="251"/>
    </location>
</feature>
<dbReference type="eggNOG" id="COG0555">
    <property type="taxonomic scope" value="Bacteria"/>
</dbReference>
<dbReference type="SUPFAM" id="SSF161098">
    <property type="entry name" value="MetI-like"/>
    <property type="match status" value="1"/>
</dbReference>
<feature type="transmembrane region" description="Helical" evidence="9">
    <location>
        <begin position="125"/>
        <end position="144"/>
    </location>
</feature>
<dbReference type="CDD" id="cd06261">
    <property type="entry name" value="TM_PBP2"/>
    <property type="match status" value="1"/>
</dbReference>
<dbReference type="HOGENOM" id="CLU_016047_14_0_0"/>
<comment type="similarity">
    <text evidence="9">Belongs to the binding-protein-dependent transport system permease family. CysTW subfamily.</text>
</comment>
<organism evidence="11 12">
    <name type="scientific">Thermobaculum terrenum (strain ATCC BAA-798 / CCMEE 7001 / YNP1)</name>
    <dbReference type="NCBI Taxonomy" id="525904"/>
    <lineage>
        <taxon>Bacteria</taxon>
        <taxon>Bacillati</taxon>
        <taxon>Chloroflexota</taxon>
        <taxon>Chloroflexia</taxon>
        <taxon>Candidatus Thermobaculales</taxon>
        <taxon>Candidatus Thermobaculaceae</taxon>
        <taxon>Thermobaculum</taxon>
    </lineage>
</organism>
<dbReference type="InterPro" id="IPR000515">
    <property type="entry name" value="MetI-like"/>
</dbReference>
<keyword evidence="5 9" id="KW-1133">Transmembrane helix</keyword>
<feature type="transmembrane region" description="Helical" evidence="9">
    <location>
        <begin position="93"/>
        <end position="113"/>
    </location>
</feature>
<dbReference type="EMBL" id="CP001826">
    <property type="protein sequence ID" value="ACZ43226.1"/>
    <property type="molecule type" value="Genomic_DNA"/>
</dbReference>
<dbReference type="STRING" id="525904.Tter_2327"/>
<feature type="transmembrane region" description="Helical" evidence="9">
    <location>
        <begin position="181"/>
        <end position="206"/>
    </location>
</feature>
<keyword evidence="7 9" id="KW-0472">Membrane</keyword>
<feature type="transmembrane region" description="Helical" evidence="9">
    <location>
        <begin position="12"/>
        <end position="32"/>
    </location>
</feature>
<evidence type="ECO:0000313" key="12">
    <source>
        <dbReference type="Proteomes" id="UP000000323"/>
    </source>
</evidence>
<dbReference type="PANTHER" id="PTHR30406:SF8">
    <property type="entry name" value="SULFATE TRANSPORT SYSTEM PERMEASE PROTEIN CYST"/>
    <property type="match status" value="1"/>
</dbReference>
<dbReference type="NCBIfam" id="TIGR02139">
    <property type="entry name" value="permease_CysT"/>
    <property type="match status" value="1"/>
</dbReference>
<dbReference type="Proteomes" id="UP000000323">
    <property type="component" value="Chromosome 2"/>
</dbReference>
<dbReference type="KEGG" id="ttr:Tter_2327"/>
<protein>
    <recommendedName>
        <fullName evidence="9">Sulfate transport system permease protein CysT</fullName>
    </recommendedName>
</protein>
<comment type="subcellular location">
    <subcellularLocation>
        <location evidence="1">Membrane</location>
        <topology evidence="1">Multi-pass membrane protein</topology>
    </subcellularLocation>
</comment>
<comment type="subunit">
    <text evidence="2">The complex is composed of two ATP-binding proteins (CysA), two transmembrane proteins (CysT and CysW) and a solute-binding protein (CysP).</text>
</comment>
<reference evidence="12" key="1">
    <citation type="journal article" date="2010" name="Stand. Genomic Sci.">
        <title>Complete genome sequence of 'Thermobaculum terrenum' type strain (YNP1).</title>
        <authorList>
            <person name="Kiss H."/>
            <person name="Cleland D."/>
            <person name="Lapidus A."/>
            <person name="Lucas S."/>
            <person name="Glavina Del Rio T."/>
            <person name="Nolan M."/>
            <person name="Tice H."/>
            <person name="Han C."/>
            <person name="Goodwin L."/>
            <person name="Pitluck S."/>
            <person name="Liolios K."/>
            <person name="Ivanova N."/>
            <person name="Mavromatis K."/>
            <person name="Ovchinnikova G."/>
            <person name="Pati A."/>
            <person name="Chen A."/>
            <person name="Palaniappan K."/>
            <person name="Land M."/>
            <person name="Hauser L."/>
            <person name="Chang Y."/>
            <person name="Jeffries C."/>
            <person name="Lu M."/>
            <person name="Brettin T."/>
            <person name="Detter J."/>
            <person name="Goker M."/>
            <person name="Tindall B."/>
            <person name="Beck B."/>
            <person name="McDermott T."/>
            <person name="Woyke T."/>
            <person name="Bristow J."/>
            <person name="Eisen J."/>
            <person name="Markowitz V."/>
            <person name="Hugenholtz P."/>
            <person name="Kyrpides N."/>
            <person name="Klenk H."/>
            <person name="Cheng J."/>
        </authorList>
    </citation>
    <scope>NUCLEOTIDE SEQUENCE [LARGE SCALE GENOMIC DNA]</scope>
    <source>
        <strain evidence="12">ATCC BAA-798 / YNP1</strain>
    </source>
</reference>
<evidence type="ECO:0000256" key="5">
    <source>
        <dbReference type="ARBA" id="ARBA00022989"/>
    </source>
</evidence>
<keyword evidence="6 9" id="KW-0764">Sulfate transport</keyword>
<dbReference type="Gene3D" id="1.10.3720.10">
    <property type="entry name" value="MetI-like"/>
    <property type="match status" value="1"/>
</dbReference>